<dbReference type="EMBL" id="JBFCZG010000006">
    <property type="protein sequence ID" value="KAL3420650.1"/>
    <property type="molecule type" value="Genomic_DNA"/>
</dbReference>
<reference evidence="3 4" key="1">
    <citation type="submission" date="2024-06" db="EMBL/GenBank/DDBJ databases">
        <title>Complete genome of Phlyctema vagabunda strain 19-DSS-EL-015.</title>
        <authorList>
            <person name="Fiorenzani C."/>
        </authorList>
    </citation>
    <scope>NUCLEOTIDE SEQUENCE [LARGE SCALE GENOMIC DNA]</scope>
    <source>
        <strain evidence="3 4">19-DSS-EL-015</strain>
    </source>
</reference>
<dbReference type="Proteomes" id="UP001629113">
    <property type="component" value="Unassembled WGS sequence"/>
</dbReference>
<evidence type="ECO:0000256" key="2">
    <source>
        <dbReference type="SAM" id="MobiDB-lite"/>
    </source>
</evidence>
<gene>
    <name evidence="3" type="ORF">PVAG01_07095</name>
</gene>
<proteinExistence type="predicted"/>
<name>A0ABR4PBI4_9HELO</name>
<feature type="compositionally biased region" description="Basic and acidic residues" evidence="2">
    <location>
        <begin position="96"/>
        <end position="107"/>
    </location>
</feature>
<evidence type="ECO:0000256" key="1">
    <source>
        <dbReference type="SAM" id="Coils"/>
    </source>
</evidence>
<keyword evidence="1" id="KW-0175">Coiled coil</keyword>
<evidence type="ECO:0000313" key="4">
    <source>
        <dbReference type="Proteomes" id="UP001629113"/>
    </source>
</evidence>
<organism evidence="3 4">
    <name type="scientific">Phlyctema vagabunda</name>
    <dbReference type="NCBI Taxonomy" id="108571"/>
    <lineage>
        <taxon>Eukaryota</taxon>
        <taxon>Fungi</taxon>
        <taxon>Dikarya</taxon>
        <taxon>Ascomycota</taxon>
        <taxon>Pezizomycotina</taxon>
        <taxon>Leotiomycetes</taxon>
        <taxon>Helotiales</taxon>
        <taxon>Dermateaceae</taxon>
        <taxon>Phlyctema</taxon>
    </lineage>
</organism>
<feature type="coiled-coil region" evidence="1">
    <location>
        <begin position="224"/>
        <end position="265"/>
    </location>
</feature>
<protein>
    <submittedName>
        <fullName evidence="3">Uncharacterized protein</fullName>
    </submittedName>
</protein>
<keyword evidence="4" id="KW-1185">Reference proteome</keyword>
<accession>A0ABR4PBI4</accession>
<feature type="region of interest" description="Disordered" evidence="2">
    <location>
        <begin position="83"/>
        <end position="107"/>
    </location>
</feature>
<evidence type="ECO:0000313" key="3">
    <source>
        <dbReference type="EMBL" id="KAL3420650.1"/>
    </source>
</evidence>
<feature type="compositionally biased region" description="Low complexity" evidence="2">
    <location>
        <begin position="83"/>
        <end position="93"/>
    </location>
</feature>
<comment type="caution">
    <text evidence="3">The sequence shown here is derived from an EMBL/GenBank/DDBJ whole genome shotgun (WGS) entry which is preliminary data.</text>
</comment>
<sequence>MDKLMNRMVGSKILSKFAVLCGERIRRPQNLLTDNHPQGEPSIFNPNNEPVDLGIEGPDRAGDIVMVPIQVWANDGDLIDLPSPQTVQSPPVSHMSDQRVSTRSEENPYHRSVVPMVGVEDVPGPPLEAYRPFAKLPVTAEDPEGIIYISEEGEERGAVALTESALYLWNIVIPLEEKIASNKYDLGHITSHLAKVTAEFNRLDKATDNLPTEGTEGFDSREFLRQGVAQMEILYNEMTDLEKEKNKLTAEIDEYERELSQPKEALYEEWKEILVKYDLLEAERPSDAVPTESQFAYEQNRQEDVMVGLEIEECTPSEAERVELENEKERAIENIIECKRTLHRFQRKLDSWEDYYDHEYQHHRSKFGKGEMDNKSVFDNNMLQEHRNLFQEFQKAEEALEAARQHAKDLGLTLYSQSQESGFLDRADDGYRESLEAQVVAQFDHERIERWMRTETSEKSVDYDDWSAKDVDFSESVTGVAVGKDRRRIDQWRSLCDQLVVENPEPIEEVSE</sequence>